<dbReference type="SUPFAM" id="SSF50998">
    <property type="entry name" value="Quinoprotein alcohol dehydrogenase-like"/>
    <property type="match status" value="2"/>
</dbReference>
<name>A0A6J4HRZ7_9BACT</name>
<evidence type="ECO:0000313" key="2">
    <source>
        <dbReference type="EMBL" id="CAA9230258.1"/>
    </source>
</evidence>
<reference evidence="2" key="1">
    <citation type="submission" date="2020-02" db="EMBL/GenBank/DDBJ databases">
        <authorList>
            <person name="Meier V. D."/>
        </authorList>
    </citation>
    <scope>NUCLEOTIDE SEQUENCE</scope>
    <source>
        <strain evidence="2">AVDCRST_MAG42</strain>
    </source>
</reference>
<dbReference type="PANTHER" id="PTHR47197:SF3">
    <property type="entry name" value="DIHYDRO-HEME D1 DEHYDROGENASE"/>
    <property type="match status" value="1"/>
</dbReference>
<dbReference type="Gene3D" id="2.130.10.10">
    <property type="entry name" value="YVTN repeat-like/Quinoprotein amine dehydrogenase"/>
    <property type="match status" value="3"/>
</dbReference>
<organism evidence="2">
    <name type="scientific">uncultured Chthoniobacterales bacterium</name>
    <dbReference type="NCBI Taxonomy" id="1836801"/>
    <lineage>
        <taxon>Bacteria</taxon>
        <taxon>Pseudomonadati</taxon>
        <taxon>Verrucomicrobiota</taxon>
        <taxon>Spartobacteria</taxon>
        <taxon>Chthoniobacterales</taxon>
        <taxon>environmental samples</taxon>
    </lineage>
</organism>
<dbReference type="PANTHER" id="PTHR47197">
    <property type="entry name" value="PROTEIN NIRF"/>
    <property type="match status" value="1"/>
</dbReference>
<protein>
    <submittedName>
        <fullName evidence="2">Uncharacterized protein</fullName>
    </submittedName>
</protein>
<keyword evidence="1" id="KW-0732">Signal</keyword>
<proteinExistence type="predicted"/>
<dbReference type="InterPro" id="IPR051200">
    <property type="entry name" value="Host-pathogen_enzymatic-act"/>
</dbReference>
<gene>
    <name evidence="2" type="ORF">AVDCRST_MAG42-1089</name>
</gene>
<evidence type="ECO:0000256" key="1">
    <source>
        <dbReference type="SAM" id="SignalP"/>
    </source>
</evidence>
<dbReference type="InterPro" id="IPR011047">
    <property type="entry name" value="Quinoprotein_ADH-like_sf"/>
</dbReference>
<feature type="signal peptide" evidence="1">
    <location>
        <begin position="1"/>
        <end position="26"/>
    </location>
</feature>
<accession>A0A6J4HRZ7</accession>
<dbReference type="InterPro" id="IPR015943">
    <property type="entry name" value="WD40/YVTN_repeat-like_dom_sf"/>
</dbReference>
<sequence>MTHPSIARVALFVVAILVTTTAPSVAADANRAAFVETIDLSPGPDPQSPEWLALNRTTGRLFVGGAGAVAVIDIGKRAVIGGIPLGRYATSSTDFKIIDMAVDEGPGPAGNKLYVLGSASNTLTVLRIIDAQTNANLTAEGTDILLPATTTDEKYTMLAVNRANQKAYVATSRGRIVVVDGVSARVLKTLDAGASGSLVVNPVGNKVFMLGGGRSAVIDSNTDSLTSLPLVVQFALSPVYNEQNGRVYFTGRVDTRDAIFALNGMTGQLLAESSSSLPYAKALAVAPDLQRVYTSQSDMRINVLDATSLALIETMPYSAMEMIYGPPGGPLIIRDPFGGTTGDLVRNGVGLVDPATKALDRIIVSYAPVELALNPETRRLYVADAVAAELLALDSDNAVIVDRIDVPRPNASALVGVTMRGLAVSTRFNCVLVPRTSGVEVFDATSHQLRREIRLSFLDVPRVAVDDRLGQFYLTGFRSETGSERENLLYIFAGDGELLDTVSLGSTYGVGVRAFDDLAVNPATGKVYVFGAGSIFHIIDGASRQVVTAVDLRQPSGQLAIDTKRNTVYVARSESRPPGGSEERVLALDGDTGAIIKSIALPDLGRNRVKGMAFDPIAGTLYVAHADVGTLSGGIIAFDVTADHRIQGRVDLPNAGRLLFDHDTRRLYVPDARNGTVRVLRPDDWRLLGNISTRGRAGVGDQVLIGGFIVGGPAGSTKKVIVRALGPSLSAVGVPGALTDTTLELHDSEGRVIENDDWKIDAATKTSQQSAIEATGIPPLSDAESALTATLAPGPCTVIVSGKDGTSGAALVEVYDLDQSGAARLANISTRGFVGRGDEAMIGGVIVLGLHPSRVLVRAIGPSLTNVPGALQDPMLELRDGNGGLIDVSDDWKSGRESEIAATTIPPSDDRESALVATLYPGNYTAVVRGKDATTGVALVEAYHLD</sequence>
<dbReference type="AlphaFoldDB" id="A0A6J4HRZ7"/>
<dbReference type="EMBL" id="CADCTA010000051">
    <property type="protein sequence ID" value="CAA9230258.1"/>
    <property type="molecule type" value="Genomic_DNA"/>
</dbReference>
<feature type="chain" id="PRO_5026927156" evidence="1">
    <location>
        <begin position="27"/>
        <end position="946"/>
    </location>
</feature>